<keyword evidence="6" id="KW-0645">Protease</keyword>
<evidence type="ECO:0000256" key="5">
    <source>
        <dbReference type="ARBA" id="ARBA00022840"/>
    </source>
</evidence>
<dbReference type="InterPro" id="IPR027417">
    <property type="entry name" value="P-loop_NTPase"/>
</dbReference>
<keyword evidence="3 7" id="KW-0547">Nucleotide-binding</keyword>
<dbReference type="GeneTree" id="ENSGT00940000160625"/>
<keyword evidence="6" id="KW-0378">Hydrolase</keyword>
<dbReference type="InterPro" id="IPR003959">
    <property type="entry name" value="ATPase_AAA_core"/>
</dbReference>
<evidence type="ECO:0000256" key="1">
    <source>
        <dbReference type="ARBA" id="ARBA00001947"/>
    </source>
</evidence>
<dbReference type="GO" id="GO:0034982">
    <property type="term" value="P:mitochondrial protein processing"/>
    <property type="evidence" value="ECO:0007669"/>
    <property type="project" value="TreeGrafter"/>
</dbReference>
<feature type="compositionally biased region" description="Basic and acidic residues" evidence="8">
    <location>
        <begin position="32"/>
        <end position="43"/>
    </location>
</feature>
<dbReference type="PANTHER" id="PTHR43655">
    <property type="entry name" value="ATP-DEPENDENT PROTEASE"/>
    <property type="match status" value="1"/>
</dbReference>
<protein>
    <recommendedName>
        <fullName evidence="9">ATPase AAA-type core domain-containing protein</fullName>
    </recommendedName>
</protein>
<keyword evidence="4" id="KW-0862">Zinc</keyword>
<evidence type="ECO:0000313" key="11">
    <source>
        <dbReference type="Proteomes" id="UP000694392"/>
    </source>
</evidence>
<reference evidence="10" key="2">
    <citation type="submission" date="2025-09" db="UniProtKB">
        <authorList>
            <consortium name="Ensembl"/>
        </authorList>
    </citation>
    <scope>IDENTIFICATION</scope>
</reference>
<dbReference type="InterPro" id="IPR003960">
    <property type="entry name" value="ATPase_AAA_CS"/>
</dbReference>
<keyword evidence="11" id="KW-1185">Reference proteome</keyword>
<dbReference type="GO" id="GO:0008237">
    <property type="term" value="F:metallopeptidase activity"/>
    <property type="evidence" value="ECO:0007669"/>
    <property type="project" value="UniProtKB-KW"/>
</dbReference>
<dbReference type="Pfam" id="PF00004">
    <property type="entry name" value="AAA"/>
    <property type="match status" value="1"/>
</dbReference>
<evidence type="ECO:0000256" key="2">
    <source>
        <dbReference type="ARBA" id="ARBA00022723"/>
    </source>
</evidence>
<dbReference type="GO" id="GO:0046872">
    <property type="term" value="F:metal ion binding"/>
    <property type="evidence" value="ECO:0007669"/>
    <property type="project" value="UniProtKB-KW"/>
</dbReference>
<dbReference type="GO" id="GO:0005524">
    <property type="term" value="F:ATP binding"/>
    <property type="evidence" value="ECO:0007669"/>
    <property type="project" value="UniProtKB-KW"/>
</dbReference>
<dbReference type="InterPro" id="IPR050928">
    <property type="entry name" value="ATP-dep_Zn_Metalloprotease"/>
</dbReference>
<evidence type="ECO:0000313" key="10">
    <source>
        <dbReference type="Ensembl" id="ENSSPUP00000008288.1"/>
    </source>
</evidence>
<dbReference type="GO" id="GO:0005745">
    <property type="term" value="C:m-AAA complex"/>
    <property type="evidence" value="ECO:0007669"/>
    <property type="project" value="TreeGrafter"/>
</dbReference>
<sequence length="200" mass="22036">MEGVTELTALSLRGHGASGSPGESGAWQTQGERLRSSETAPRERHPFQVRDVFALARKNAPCILFIDEIDAVGRKRGHGHFGGSSEQENTLNQLLVEMDGFNSSTNIVVLAGTNRPDVLDPALMRPGRFDRHIYIGPPDIKGRASIFKVHLRPLRLDTSLCRDTLARKLAALTPGCRYFQRLQRGRPDSRSPLQALGCPD</sequence>
<dbReference type="Gene3D" id="3.40.50.300">
    <property type="entry name" value="P-loop containing nucleotide triphosphate hydrolases"/>
    <property type="match status" value="1"/>
</dbReference>
<keyword evidence="5 7" id="KW-0067">ATP-binding</keyword>
<evidence type="ECO:0000259" key="9">
    <source>
        <dbReference type="Pfam" id="PF00004"/>
    </source>
</evidence>
<reference evidence="10" key="1">
    <citation type="submission" date="2025-08" db="UniProtKB">
        <authorList>
            <consortium name="Ensembl"/>
        </authorList>
    </citation>
    <scope>IDENTIFICATION</scope>
</reference>
<feature type="domain" description="ATPase AAA-type core" evidence="9">
    <location>
        <begin position="47"/>
        <end position="136"/>
    </location>
</feature>
<proteinExistence type="inferred from homology"/>
<keyword evidence="6" id="KW-0482">Metalloprotease</keyword>
<evidence type="ECO:0000256" key="7">
    <source>
        <dbReference type="RuleBase" id="RU003651"/>
    </source>
</evidence>
<keyword evidence="2" id="KW-0479">Metal-binding</keyword>
<dbReference type="SUPFAM" id="SSF52540">
    <property type="entry name" value="P-loop containing nucleoside triphosphate hydrolases"/>
    <property type="match status" value="1"/>
</dbReference>
<evidence type="ECO:0000256" key="8">
    <source>
        <dbReference type="SAM" id="MobiDB-lite"/>
    </source>
</evidence>
<comment type="similarity">
    <text evidence="7">Belongs to the AAA ATPase family.</text>
</comment>
<dbReference type="AlphaFoldDB" id="A0A8D0GMP1"/>
<dbReference type="Ensembl" id="ENSSPUT00000008843.1">
    <property type="protein sequence ID" value="ENSSPUP00000008288.1"/>
    <property type="gene ID" value="ENSSPUG00000006425.1"/>
</dbReference>
<organism evidence="10 11">
    <name type="scientific">Sphenodon punctatus</name>
    <name type="common">Tuatara</name>
    <name type="synonym">Hatteria punctata</name>
    <dbReference type="NCBI Taxonomy" id="8508"/>
    <lineage>
        <taxon>Eukaryota</taxon>
        <taxon>Metazoa</taxon>
        <taxon>Chordata</taxon>
        <taxon>Craniata</taxon>
        <taxon>Vertebrata</taxon>
        <taxon>Euteleostomi</taxon>
        <taxon>Lepidosauria</taxon>
        <taxon>Sphenodontia</taxon>
        <taxon>Sphenodontidae</taxon>
        <taxon>Sphenodon</taxon>
    </lineage>
</organism>
<dbReference type="GO" id="GO:0016887">
    <property type="term" value="F:ATP hydrolysis activity"/>
    <property type="evidence" value="ECO:0007669"/>
    <property type="project" value="InterPro"/>
</dbReference>
<feature type="region of interest" description="Disordered" evidence="8">
    <location>
        <begin position="10"/>
        <end position="43"/>
    </location>
</feature>
<dbReference type="PROSITE" id="PS00674">
    <property type="entry name" value="AAA"/>
    <property type="match status" value="1"/>
</dbReference>
<evidence type="ECO:0000256" key="3">
    <source>
        <dbReference type="ARBA" id="ARBA00022741"/>
    </source>
</evidence>
<evidence type="ECO:0000256" key="4">
    <source>
        <dbReference type="ARBA" id="ARBA00022833"/>
    </source>
</evidence>
<dbReference type="PANTHER" id="PTHR43655:SF7">
    <property type="entry name" value="AFG3-LIKE PROTEIN 1"/>
    <property type="match status" value="1"/>
</dbReference>
<evidence type="ECO:0000256" key="6">
    <source>
        <dbReference type="ARBA" id="ARBA00023049"/>
    </source>
</evidence>
<name>A0A8D0GMP1_SPHPU</name>
<accession>A0A8D0GMP1</accession>
<comment type="cofactor">
    <cofactor evidence="1">
        <name>Zn(2+)</name>
        <dbReference type="ChEBI" id="CHEBI:29105"/>
    </cofactor>
</comment>
<dbReference type="Proteomes" id="UP000694392">
    <property type="component" value="Unplaced"/>
</dbReference>